<keyword evidence="2" id="KW-0456">Lyase</keyword>
<evidence type="ECO:0000256" key="2">
    <source>
        <dbReference type="ARBA" id="ARBA00023239"/>
    </source>
</evidence>
<sequence>MSTDRLALTELVSLSSRILGAADQGDFIWGHSSARDPEGRGVWIKESGIGLAEVGPEQVHLVSPEGEVLEGSAGPRHIEFPIHTEIMAARPDVGGVVHTHSPHAIALAAAGVELLPVSHAATHFVPPHVPRFTQTANLIRSRELGAALAGTLGGGNAVFLVNHGIVTVGPDLETATVSALLLEMAAEQQLLTMGFGGPASWSDDEEALAKREIIYSQPALHTVWRHLVRRLA</sequence>
<gene>
    <name evidence="4" type="ORF">N1028_11430</name>
</gene>
<reference evidence="4" key="1">
    <citation type="submission" date="2022-08" db="EMBL/GenBank/DDBJ databases">
        <authorList>
            <person name="Deng Y."/>
            <person name="Han X.-F."/>
            <person name="Zhang Y.-Q."/>
        </authorList>
    </citation>
    <scope>NUCLEOTIDE SEQUENCE</scope>
    <source>
        <strain evidence="4">CPCC 203407</strain>
    </source>
</reference>
<dbReference type="GO" id="GO:0016832">
    <property type="term" value="F:aldehyde-lyase activity"/>
    <property type="evidence" value="ECO:0007669"/>
    <property type="project" value="TreeGrafter"/>
</dbReference>
<dbReference type="Gene3D" id="3.40.225.10">
    <property type="entry name" value="Class II aldolase/adducin N-terminal domain"/>
    <property type="match status" value="1"/>
</dbReference>
<keyword evidence="1" id="KW-0479">Metal-binding</keyword>
<feature type="domain" description="Class II aldolase/adducin N-terminal" evidence="3">
    <location>
        <begin position="10"/>
        <end position="190"/>
    </location>
</feature>
<dbReference type="InterPro" id="IPR036409">
    <property type="entry name" value="Aldolase_II/adducin_N_sf"/>
</dbReference>
<dbReference type="GO" id="GO:0046872">
    <property type="term" value="F:metal ion binding"/>
    <property type="evidence" value="ECO:0007669"/>
    <property type="project" value="UniProtKB-KW"/>
</dbReference>
<dbReference type="Proteomes" id="UP001165587">
    <property type="component" value="Unassembled WGS sequence"/>
</dbReference>
<dbReference type="GO" id="GO:0005829">
    <property type="term" value="C:cytosol"/>
    <property type="evidence" value="ECO:0007669"/>
    <property type="project" value="TreeGrafter"/>
</dbReference>
<dbReference type="PANTHER" id="PTHR22789:SF0">
    <property type="entry name" value="3-OXO-TETRONATE 4-PHOSPHATE DECARBOXYLASE-RELATED"/>
    <property type="match status" value="1"/>
</dbReference>
<accession>A0AA41XIE9</accession>
<dbReference type="InterPro" id="IPR001303">
    <property type="entry name" value="Aldolase_II/adducin_N"/>
</dbReference>
<organism evidence="4 5">
    <name type="scientific">Herbiconiux oxytropis</name>
    <dbReference type="NCBI Taxonomy" id="2970915"/>
    <lineage>
        <taxon>Bacteria</taxon>
        <taxon>Bacillati</taxon>
        <taxon>Actinomycetota</taxon>
        <taxon>Actinomycetes</taxon>
        <taxon>Micrococcales</taxon>
        <taxon>Microbacteriaceae</taxon>
        <taxon>Herbiconiux</taxon>
    </lineage>
</organism>
<dbReference type="InterPro" id="IPR050197">
    <property type="entry name" value="Aldolase_class_II_sugar_metab"/>
</dbReference>
<keyword evidence="5" id="KW-1185">Reference proteome</keyword>
<dbReference type="EMBL" id="JANLCK010000005">
    <property type="protein sequence ID" value="MCS5726505.1"/>
    <property type="molecule type" value="Genomic_DNA"/>
</dbReference>
<dbReference type="SMART" id="SM01007">
    <property type="entry name" value="Aldolase_II"/>
    <property type="match status" value="1"/>
</dbReference>
<evidence type="ECO:0000256" key="1">
    <source>
        <dbReference type="ARBA" id="ARBA00022723"/>
    </source>
</evidence>
<proteinExistence type="predicted"/>
<dbReference type="GO" id="GO:0019323">
    <property type="term" value="P:pentose catabolic process"/>
    <property type="evidence" value="ECO:0007669"/>
    <property type="project" value="TreeGrafter"/>
</dbReference>
<dbReference type="Pfam" id="PF00596">
    <property type="entry name" value="Aldolase_II"/>
    <property type="match status" value="1"/>
</dbReference>
<dbReference type="AlphaFoldDB" id="A0AA41XIE9"/>
<name>A0AA41XIE9_9MICO</name>
<comment type="caution">
    <text evidence="4">The sequence shown here is derived from an EMBL/GenBank/DDBJ whole genome shotgun (WGS) entry which is preliminary data.</text>
</comment>
<dbReference type="RefSeq" id="WP_259528965.1">
    <property type="nucleotide sequence ID" value="NZ_JANLCK010000005.1"/>
</dbReference>
<evidence type="ECO:0000313" key="5">
    <source>
        <dbReference type="Proteomes" id="UP001165587"/>
    </source>
</evidence>
<dbReference type="PANTHER" id="PTHR22789">
    <property type="entry name" value="FUCULOSE PHOSPHATE ALDOLASE"/>
    <property type="match status" value="1"/>
</dbReference>
<evidence type="ECO:0000259" key="3">
    <source>
        <dbReference type="SMART" id="SM01007"/>
    </source>
</evidence>
<dbReference type="SUPFAM" id="SSF53639">
    <property type="entry name" value="AraD/HMP-PK domain-like"/>
    <property type="match status" value="1"/>
</dbReference>
<evidence type="ECO:0000313" key="4">
    <source>
        <dbReference type="EMBL" id="MCS5726505.1"/>
    </source>
</evidence>
<protein>
    <submittedName>
        <fullName evidence="4">Class II aldolase/adducin family protein</fullName>
    </submittedName>
</protein>